<dbReference type="NCBIfam" id="TIGR01668">
    <property type="entry name" value="YqeG_hyp_ppase"/>
    <property type="match status" value="1"/>
</dbReference>
<protein>
    <submittedName>
        <fullName evidence="1">YqeG family HAD IIIA-type phosphatase</fullName>
    </submittedName>
</protein>
<evidence type="ECO:0000313" key="1">
    <source>
        <dbReference type="EMBL" id="MBW7573939.1"/>
    </source>
</evidence>
<comment type="caution">
    <text evidence="1">The sequence shown here is derived from an EMBL/GenBank/DDBJ whole genome shotgun (WGS) entry which is preliminary data.</text>
</comment>
<gene>
    <name evidence="1" type="ORF">J5W02_14085</name>
</gene>
<dbReference type="SUPFAM" id="SSF56784">
    <property type="entry name" value="HAD-like"/>
    <property type="match status" value="1"/>
</dbReference>
<dbReference type="Pfam" id="PF00702">
    <property type="entry name" value="Hydrolase"/>
    <property type="match status" value="1"/>
</dbReference>
<dbReference type="InterPro" id="IPR010021">
    <property type="entry name" value="PGPP1/Gep4"/>
</dbReference>
<organism evidence="1 2">
    <name type="scientific">Caproiciproducens faecalis</name>
    <dbReference type="NCBI Taxonomy" id="2820301"/>
    <lineage>
        <taxon>Bacteria</taxon>
        <taxon>Bacillati</taxon>
        <taxon>Bacillota</taxon>
        <taxon>Clostridia</taxon>
        <taxon>Eubacteriales</taxon>
        <taxon>Acutalibacteraceae</taxon>
        <taxon>Caproiciproducens</taxon>
    </lineage>
</organism>
<reference evidence="1 2" key="1">
    <citation type="submission" date="2021-03" db="EMBL/GenBank/DDBJ databases">
        <title>Caproiciproducens sp. nov. isolated from feces of cow.</title>
        <authorList>
            <person name="Choi J.-Y."/>
        </authorList>
    </citation>
    <scope>NUCLEOTIDE SEQUENCE [LARGE SCALE GENOMIC DNA]</scope>
    <source>
        <strain evidence="1 2">AGMB10547</strain>
    </source>
</reference>
<dbReference type="InterPro" id="IPR023214">
    <property type="entry name" value="HAD_sf"/>
</dbReference>
<dbReference type="Gene3D" id="3.40.50.1000">
    <property type="entry name" value="HAD superfamily/HAD-like"/>
    <property type="match status" value="1"/>
</dbReference>
<dbReference type="RefSeq" id="WP_219966351.1">
    <property type="nucleotide sequence ID" value="NZ_JAGFNZ010000007.1"/>
</dbReference>
<name>A0ABS7DRL1_9FIRM</name>
<proteinExistence type="predicted"/>
<dbReference type="InterPro" id="IPR036412">
    <property type="entry name" value="HAD-like_sf"/>
</dbReference>
<dbReference type="EMBL" id="JAGFNZ010000007">
    <property type="protein sequence ID" value="MBW7573939.1"/>
    <property type="molecule type" value="Genomic_DNA"/>
</dbReference>
<keyword evidence="2" id="KW-1185">Reference proteome</keyword>
<dbReference type="Proteomes" id="UP000719942">
    <property type="component" value="Unassembled WGS sequence"/>
</dbReference>
<accession>A0ABS7DRL1</accession>
<evidence type="ECO:0000313" key="2">
    <source>
        <dbReference type="Proteomes" id="UP000719942"/>
    </source>
</evidence>
<sequence length="171" mass="19272">MALFLPTVAVDKVTDITPKLIRSMKARALILDVDNTLAIHGSPEPFEGTVEWTRHMRENGISIIIMSNNFKRRVEPFAAKYGLPCLSLSLKPIPLGYFRAIRKMGVKRSEVVVVGDQIFTDVIGSNLSFMKSILLVPTGKEKSFSFKIRRGLEKPIRYIIKATGRGKKYFD</sequence>